<dbReference type="OrthoDB" id="2001736at2759"/>
<name>A0A8T2SM08_CERRI</name>
<feature type="region of interest" description="Disordered" evidence="1">
    <location>
        <begin position="115"/>
        <end position="136"/>
    </location>
</feature>
<accession>A0A8T2SM08</accession>
<reference evidence="2" key="1">
    <citation type="submission" date="2021-08" db="EMBL/GenBank/DDBJ databases">
        <title>WGS assembly of Ceratopteris richardii.</title>
        <authorList>
            <person name="Marchant D.B."/>
            <person name="Chen G."/>
            <person name="Jenkins J."/>
            <person name="Shu S."/>
            <person name="Leebens-Mack J."/>
            <person name="Grimwood J."/>
            <person name="Schmutz J."/>
            <person name="Soltis P."/>
            <person name="Soltis D."/>
            <person name="Chen Z.-H."/>
        </authorList>
    </citation>
    <scope>NUCLEOTIDE SEQUENCE</scope>
    <source>
        <strain evidence="2">Whitten #5841</strain>
        <tissue evidence="2">Leaf</tissue>
    </source>
</reference>
<comment type="caution">
    <text evidence="2">The sequence shown here is derived from an EMBL/GenBank/DDBJ whole genome shotgun (WGS) entry which is preliminary data.</text>
</comment>
<evidence type="ECO:0000313" key="3">
    <source>
        <dbReference type="Proteomes" id="UP000825935"/>
    </source>
</evidence>
<organism evidence="2 3">
    <name type="scientific">Ceratopteris richardii</name>
    <name type="common">Triangle waterfern</name>
    <dbReference type="NCBI Taxonomy" id="49495"/>
    <lineage>
        <taxon>Eukaryota</taxon>
        <taxon>Viridiplantae</taxon>
        <taxon>Streptophyta</taxon>
        <taxon>Embryophyta</taxon>
        <taxon>Tracheophyta</taxon>
        <taxon>Polypodiopsida</taxon>
        <taxon>Polypodiidae</taxon>
        <taxon>Polypodiales</taxon>
        <taxon>Pteridineae</taxon>
        <taxon>Pteridaceae</taxon>
        <taxon>Parkerioideae</taxon>
        <taxon>Ceratopteris</taxon>
    </lineage>
</organism>
<proteinExistence type="predicted"/>
<evidence type="ECO:0000256" key="1">
    <source>
        <dbReference type="SAM" id="MobiDB-lite"/>
    </source>
</evidence>
<protein>
    <submittedName>
        <fullName evidence="2">Uncharacterized protein</fullName>
    </submittedName>
</protein>
<dbReference type="Proteomes" id="UP000825935">
    <property type="component" value="Chromosome 18"/>
</dbReference>
<keyword evidence="3" id="KW-1185">Reference proteome</keyword>
<dbReference type="EMBL" id="CM035423">
    <property type="protein sequence ID" value="KAH7365001.1"/>
    <property type="molecule type" value="Genomic_DNA"/>
</dbReference>
<gene>
    <name evidence="2" type="ORF">KP509_18G003100</name>
</gene>
<feature type="compositionally biased region" description="Polar residues" evidence="1">
    <location>
        <begin position="117"/>
        <end position="133"/>
    </location>
</feature>
<evidence type="ECO:0000313" key="2">
    <source>
        <dbReference type="EMBL" id="KAH7365001.1"/>
    </source>
</evidence>
<sequence length="245" mass="28232">MKVVSNQELVYALEECLHSSFQKHLQSLCTDWVATLDNLSWIIINSKHGLWMSELSKKTIDLRVLAPSGHNESIDMETNSELTENWDEIEVTVKRYAQKKRAMEKFMQDWQEDLQEEQIQTPHQPAPNAQVNPPTGKDIIPPNTIEEMFKRFSDLTIQITNNKALKVPKIKRCIWCDSLEHKRYSCERFKEALAKNLVFIKEKMIYDLKTGEKININFGGGGMRVFFLGTFGNVASTSHTSTYAC</sequence>
<dbReference type="AlphaFoldDB" id="A0A8T2SM08"/>